<dbReference type="SMART" id="SM00612">
    <property type="entry name" value="Kelch"/>
    <property type="match status" value="6"/>
</dbReference>
<dbReference type="SUPFAM" id="SSF117281">
    <property type="entry name" value="Kelch motif"/>
    <property type="match status" value="2"/>
</dbReference>
<evidence type="ECO:0000256" key="2">
    <source>
        <dbReference type="ARBA" id="ARBA00022737"/>
    </source>
</evidence>
<dbReference type="Gene3D" id="2.120.10.80">
    <property type="entry name" value="Kelch-type beta propeller"/>
    <property type="match status" value="2"/>
</dbReference>
<dbReference type="AlphaFoldDB" id="A0A1Q9CC73"/>
<evidence type="ECO:0000313" key="4">
    <source>
        <dbReference type="Proteomes" id="UP000186817"/>
    </source>
</evidence>
<evidence type="ECO:0000256" key="1">
    <source>
        <dbReference type="ARBA" id="ARBA00022441"/>
    </source>
</evidence>
<protein>
    <submittedName>
        <fullName evidence="3">Kelch-like protein 4</fullName>
    </submittedName>
</protein>
<dbReference type="EMBL" id="LSRX01001371">
    <property type="protein sequence ID" value="OLP80530.1"/>
    <property type="molecule type" value="Genomic_DNA"/>
</dbReference>
<name>A0A1Q9CC73_SYMMI</name>
<comment type="caution">
    <text evidence="3">The sequence shown here is derived from an EMBL/GenBank/DDBJ whole genome shotgun (WGS) entry which is preliminary data.</text>
</comment>
<dbReference type="PANTHER" id="PTHR24412">
    <property type="entry name" value="KELCH PROTEIN"/>
    <property type="match status" value="1"/>
</dbReference>
<keyword evidence="1" id="KW-0880">Kelch repeat</keyword>
<dbReference type="PRINTS" id="PR00501">
    <property type="entry name" value="KELCHREPEAT"/>
</dbReference>
<dbReference type="InterPro" id="IPR015915">
    <property type="entry name" value="Kelch-typ_b-propeller"/>
</dbReference>
<dbReference type="PANTHER" id="PTHR24412:SF441">
    <property type="entry name" value="KELCH-LIKE PROTEIN 28"/>
    <property type="match status" value="1"/>
</dbReference>
<accession>A0A1Q9CC73</accession>
<dbReference type="Pfam" id="PF01344">
    <property type="entry name" value="Kelch_1"/>
    <property type="match status" value="5"/>
</dbReference>
<keyword evidence="4" id="KW-1185">Reference proteome</keyword>
<dbReference type="OMA" id="WLAEAHI"/>
<sequence length="544" mass="58752">MGVMPHLDPSFRNCWPGLLLFGWLAVAKRNNTAGFLSWVSAVLPLTVFLLRCRLTCSLTQQGLVIEHHETEPQKTAANLMGLRHFQDLLEEMLQVAGQVAAGRLATSNRSWAQGLQAHLHRERQRPSKLQLRIFYIGGRELVEAHSAQDHVQQLNVDSKSWQEVAQLPGARWAATAAVLRGEILVMGGYADGQDLDLVDAFDPKRGAWRRQSQLKLTCPRSMFAAAVLDGRVYIVGGTSSGRELDLCERCDGEGWEPATSLPFPRFGCSAVAAGGLLYTVGGFSGGMALRCCQRLDLSSSWITLPSPKVARWSAAAVTLHGKIYVCGGYNGGTPLSLVERFSPDADTWEVLPSLTTPRKHLAAVRAGDSVYVLGGFDGTTSTSAVESLGVSGTWEEMPPLPRGSEWGVAAQRACDVQKTAGAQRAPGAIHLSGGPGGKSWLAEAHIGLLQGSPLSPALSLRIGFLWSEFVFSPDSFDKAAGFTCCIHKCHLVTATPSWPWRDVAASRGYAIVPLLKFLGIELSLDSGLAMPLKLNLKKLQYASK</sequence>
<dbReference type="InterPro" id="IPR006652">
    <property type="entry name" value="Kelch_1"/>
</dbReference>
<keyword evidence="2" id="KW-0677">Repeat</keyword>
<dbReference type="OrthoDB" id="45365at2759"/>
<proteinExistence type="predicted"/>
<evidence type="ECO:0000313" key="3">
    <source>
        <dbReference type="EMBL" id="OLP80530.1"/>
    </source>
</evidence>
<organism evidence="3 4">
    <name type="scientific">Symbiodinium microadriaticum</name>
    <name type="common">Dinoflagellate</name>
    <name type="synonym">Zooxanthella microadriatica</name>
    <dbReference type="NCBI Taxonomy" id="2951"/>
    <lineage>
        <taxon>Eukaryota</taxon>
        <taxon>Sar</taxon>
        <taxon>Alveolata</taxon>
        <taxon>Dinophyceae</taxon>
        <taxon>Suessiales</taxon>
        <taxon>Symbiodiniaceae</taxon>
        <taxon>Symbiodinium</taxon>
    </lineage>
</organism>
<reference evidence="3 4" key="1">
    <citation type="submission" date="2016-02" db="EMBL/GenBank/DDBJ databases">
        <title>Genome analysis of coral dinoflagellate symbionts highlights evolutionary adaptations to a symbiotic lifestyle.</title>
        <authorList>
            <person name="Aranda M."/>
            <person name="Li Y."/>
            <person name="Liew Y.J."/>
            <person name="Baumgarten S."/>
            <person name="Simakov O."/>
            <person name="Wilson M."/>
            <person name="Piel J."/>
            <person name="Ashoor H."/>
            <person name="Bougouffa S."/>
            <person name="Bajic V.B."/>
            <person name="Ryu T."/>
            <person name="Ravasi T."/>
            <person name="Bayer T."/>
            <person name="Micklem G."/>
            <person name="Kim H."/>
            <person name="Bhak J."/>
            <person name="Lajeunesse T.C."/>
            <person name="Voolstra C.R."/>
        </authorList>
    </citation>
    <scope>NUCLEOTIDE SEQUENCE [LARGE SCALE GENOMIC DNA]</scope>
    <source>
        <strain evidence="3 4">CCMP2467</strain>
    </source>
</reference>
<dbReference type="Proteomes" id="UP000186817">
    <property type="component" value="Unassembled WGS sequence"/>
</dbReference>
<gene>
    <name evidence="3" type="primary">KLHL4</name>
    <name evidence="3" type="ORF">AK812_SmicGene39044</name>
</gene>